<protein>
    <recommendedName>
        <fullName evidence="3">Response regulatory domain-containing protein</fullName>
    </recommendedName>
</protein>
<organism evidence="4 5">
    <name type="scientific">Geothermobacter hydrogeniphilus</name>
    <dbReference type="NCBI Taxonomy" id="1969733"/>
    <lineage>
        <taxon>Bacteria</taxon>
        <taxon>Pseudomonadati</taxon>
        <taxon>Thermodesulfobacteriota</taxon>
        <taxon>Desulfuromonadia</taxon>
        <taxon>Desulfuromonadales</taxon>
        <taxon>Geothermobacteraceae</taxon>
        <taxon>Geothermobacter</taxon>
    </lineage>
</organism>
<dbReference type="PANTHER" id="PTHR44591:SF20">
    <property type="entry name" value="PROTEIN PILH"/>
    <property type="match status" value="1"/>
</dbReference>
<dbReference type="RefSeq" id="WP_103114612.1">
    <property type="nucleotide sequence ID" value="NZ_PPFX01000007.1"/>
</dbReference>
<reference evidence="4 5" key="1">
    <citation type="journal article" date="2018" name="Genome Announc.">
        <title>Genome Sequence of Geothermobacter sp. HR-1 Iron Reducer from the Loihi Seamount.</title>
        <authorList>
            <person name="Smith H."/>
            <person name="Abuyen K."/>
            <person name="Tremblay J."/>
            <person name="Savalia P."/>
            <person name="Perez-Rodriguez I."/>
            <person name="Emerson D."/>
            <person name="Tully B."/>
            <person name="Amend J."/>
        </authorList>
    </citation>
    <scope>NUCLEOTIDE SEQUENCE [LARGE SCALE GENOMIC DNA]</scope>
    <source>
        <strain evidence="4 5">HR-1</strain>
    </source>
</reference>
<evidence type="ECO:0000259" key="3">
    <source>
        <dbReference type="PROSITE" id="PS50110"/>
    </source>
</evidence>
<evidence type="ECO:0000256" key="2">
    <source>
        <dbReference type="PROSITE-ProRule" id="PRU00169"/>
    </source>
</evidence>
<dbReference type="PROSITE" id="PS50110">
    <property type="entry name" value="RESPONSE_REGULATORY"/>
    <property type="match status" value="1"/>
</dbReference>
<dbReference type="Pfam" id="PF07238">
    <property type="entry name" value="PilZ"/>
    <property type="match status" value="1"/>
</dbReference>
<dbReference type="Gene3D" id="3.40.50.2300">
    <property type="match status" value="1"/>
</dbReference>
<feature type="modified residue" description="4-aspartylphosphate" evidence="2">
    <location>
        <position position="58"/>
    </location>
</feature>
<accession>A0A2K2HC79</accession>
<dbReference type="Pfam" id="PF00072">
    <property type="entry name" value="Response_reg"/>
    <property type="match status" value="1"/>
</dbReference>
<keyword evidence="1 2" id="KW-0597">Phosphoprotein</keyword>
<dbReference type="Gene3D" id="2.40.10.220">
    <property type="entry name" value="predicted glycosyltransferase like domains"/>
    <property type="match status" value="1"/>
</dbReference>
<dbReference type="PANTHER" id="PTHR44591">
    <property type="entry name" value="STRESS RESPONSE REGULATOR PROTEIN 1"/>
    <property type="match status" value="1"/>
</dbReference>
<evidence type="ECO:0000256" key="1">
    <source>
        <dbReference type="ARBA" id="ARBA00022553"/>
    </source>
</evidence>
<proteinExistence type="predicted"/>
<dbReference type="InterPro" id="IPR009875">
    <property type="entry name" value="PilZ_domain"/>
</dbReference>
<sequence length="236" mass="26712">MTQTKELPKILLVDDIAFFRDVMQTYFQRTPAKVLTVGSGLEAFDLAVAERPELIYLDAGMPQMSGLECCRRLKADARTAGIPVIIIFTPERDAGVDEVEASGCDGYLTKPFGKEEFLNLGHRFLFHIERRERRVSCQMTVDFTIAGRDFRGRGHDISRHGLYVEFREELPPDKQISLSFMLPTVSTEQFTGQGRVTWLNQGFPRRNLKLPQGFGVEFQGAPEGLAEAIEAYLKQF</sequence>
<evidence type="ECO:0000313" key="5">
    <source>
        <dbReference type="Proteomes" id="UP000236340"/>
    </source>
</evidence>
<dbReference type="SMART" id="SM00448">
    <property type="entry name" value="REC"/>
    <property type="match status" value="1"/>
</dbReference>
<name>A0A2K2HC79_9BACT</name>
<dbReference type="InterPro" id="IPR050595">
    <property type="entry name" value="Bact_response_regulator"/>
</dbReference>
<dbReference type="GO" id="GO:0000160">
    <property type="term" value="P:phosphorelay signal transduction system"/>
    <property type="evidence" value="ECO:0007669"/>
    <property type="project" value="InterPro"/>
</dbReference>
<evidence type="ECO:0000313" key="4">
    <source>
        <dbReference type="EMBL" id="PNU20870.1"/>
    </source>
</evidence>
<dbReference type="GO" id="GO:0035438">
    <property type="term" value="F:cyclic-di-GMP binding"/>
    <property type="evidence" value="ECO:0007669"/>
    <property type="project" value="InterPro"/>
</dbReference>
<dbReference type="SUPFAM" id="SSF141371">
    <property type="entry name" value="PilZ domain-like"/>
    <property type="match status" value="1"/>
</dbReference>
<dbReference type="Proteomes" id="UP000236340">
    <property type="component" value="Unassembled WGS sequence"/>
</dbReference>
<dbReference type="EMBL" id="PPFX01000007">
    <property type="protein sequence ID" value="PNU20870.1"/>
    <property type="molecule type" value="Genomic_DNA"/>
</dbReference>
<gene>
    <name evidence="4" type="ORF">C2E25_04575</name>
</gene>
<feature type="domain" description="Response regulatory" evidence="3">
    <location>
        <begin position="9"/>
        <end position="125"/>
    </location>
</feature>
<dbReference type="OrthoDB" id="5387333at2"/>
<dbReference type="SUPFAM" id="SSF52172">
    <property type="entry name" value="CheY-like"/>
    <property type="match status" value="1"/>
</dbReference>
<comment type="caution">
    <text evidence="4">The sequence shown here is derived from an EMBL/GenBank/DDBJ whole genome shotgun (WGS) entry which is preliminary data.</text>
</comment>
<dbReference type="InterPro" id="IPR001789">
    <property type="entry name" value="Sig_transdc_resp-reg_receiver"/>
</dbReference>
<dbReference type="InterPro" id="IPR011006">
    <property type="entry name" value="CheY-like_superfamily"/>
</dbReference>
<dbReference type="AlphaFoldDB" id="A0A2K2HC79"/>